<dbReference type="Pfam" id="PF25601">
    <property type="entry name" value="AAA_lid_14"/>
    <property type="match status" value="1"/>
</dbReference>
<evidence type="ECO:0000259" key="12">
    <source>
        <dbReference type="PROSITE" id="PS50045"/>
    </source>
</evidence>
<gene>
    <name evidence="14" type="primary">atoc1</name>
    <name evidence="14" type="ORF">PNK_0374</name>
</gene>
<evidence type="ECO:0000256" key="5">
    <source>
        <dbReference type="ARBA" id="ARBA00022840"/>
    </source>
</evidence>
<feature type="modified residue" description="4-aspartylphosphate" evidence="11">
    <location>
        <position position="54"/>
    </location>
</feature>
<dbReference type="PROSITE" id="PS50110">
    <property type="entry name" value="RESPONSE_REGULATORY"/>
    <property type="match status" value="1"/>
</dbReference>
<keyword evidence="2" id="KW-0963">Cytoplasm</keyword>
<dbReference type="InterPro" id="IPR025944">
    <property type="entry name" value="Sigma_54_int_dom_CS"/>
</dbReference>
<dbReference type="SMART" id="SM00382">
    <property type="entry name" value="AAA"/>
    <property type="match status" value="1"/>
</dbReference>
<dbReference type="InterPro" id="IPR001789">
    <property type="entry name" value="Sig_transdc_resp-reg_receiver"/>
</dbReference>
<proteinExistence type="predicted"/>
<dbReference type="STRING" id="389348.PNK_0374"/>
<dbReference type="Gene3D" id="3.40.50.2300">
    <property type="match status" value="1"/>
</dbReference>
<dbReference type="GO" id="GO:0005737">
    <property type="term" value="C:cytoplasm"/>
    <property type="evidence" value="ECO:0007669"/>
    <property type="project" value="UniProtKB-SubCell"/>
</dbReference>
<accession>A0A0U5J899</accession>
<dbReference type="KEGG" id="pnl:PNK_0374"/>
<dbReference type="Gene3D" id="1.10.8.60">
    <property type="match status" value="1"/>
</dbReference>
<evidence type="ECO:0000256" key="4">
    <source>
        <dbReference type="ARBA" id="ARBA00022741"/>
    </source>
</evidence>
<dbReference type="FunFam" id="3.40.50.2300:FF:000018">
    <property type="entry name" value="DNA-binding transcriptional regulator NtrC"/>
    <property type="match status" value="1"/>
</dbReference>
<evidence type="ECO:0000256" key="9">
    <source>
        <dbReference type="ARBA" id="ARBA00023159"/>
    </source>
</evidence>
<keyword evidence="15" id="KW-1185">Reference proteome</keyword>
<keyword evidence="5" id="KW-0067">ATP-binding</keyword>
<dbReference type="GO" id="GO:0005524">
    <property type="term" value="F:ATP binding"/>
    <property type="evidence" value="ECO:0007669"/>
    <property type="project" value="UniProtKB-KW"/>
</dbReference>
<dbReference type="FunCoup" id="A0A0U5J899">
    <property type="interactions" value="168"/>
</dbReference>
<evidence type="ECO:0000256" key="6">
    <source>
        <dbReference type="ARBA" id="ARBA00023012"/>
    </source>
</evidence>
<keyword evidence="6" id="KW-0902">Two-component regulatory system</keyword>
<keyword evidence="9" id="KW-0010">Activator</keyword>
<dbReference type="FunFam" id="1.10.8.60:FF:000014">
    <property type="entry name" value="DNA-binding transcriptional regulator NtrC"/>
    <property type="match status" value="1"/>
</dbReference>
<dbReference type="CDD" id="cd00009">
    <property type="entry name" value="AAA"/>
    <property type="match status" value="1"/>
</dbReference>
<feature type="domain" description="Response regulatory" evidence="13">
    <location>
        <begin position="5"/>
        <end position="119"/>
    </location>
</feature>
<dbReference type="InterPro" id="IPR002078">
    <property type="entry name" value="Sigma_54_int"/>
</dbReference>
<keyword evidence="3 11" id="KW-0597">Phosphoprotein</keyword>
<dbReference type="PATRIC" id="fig|389348.3.peg.421"/>
<evidence type="ECO:0000313" key="14">
    <source>
        <dbReference type="EMBL" id="CUI16008.1"/>
    </source>
</evidence>
<keyword evidence="7" id="KW-0805">Transcription regulation</keyword>
<dbReference type="SMART" id="SM00448">
    <property type="entry name" value="REC"/>
    <property type="match status" value="1"/>
</dbReference>
<dbReference type="PANTHER" id="PTHR32071">
    <property type="entry name" value="TRANSCRIPTIONAL REGULATORY PROTEIN"/>
    <property type="match status" value="1"/>
</dbReference>
<organism evidence="14 15">
    <name type="scientific">Candidatus Protochlamydia naegleriophila</name>
    <dbReference type="NCBI Taxonomy" id="389348"/>
    <lineage>
        <taxon>Bacteria</taxon>
        <taxon>Pseudomonadati</taxon>
        <taxon>Chlamydiota</taxon>
        <taxon>Chlamydiia</taxon>
        <taxon>Parachlamydiales</taxon>
        <taxon>Parachlamydiaceae</taxon>
        <taxon>Candidatus Protochlamydia</taxon>
    </lineage>
</organism>
<keyword evidence="10" id="KW-0804">Transcription</keyword>
<dbReference type="PROSITE" id="PS50045">
    <property type="entry name" value="SIGMA54_INTERACT_4"/>
    <property type="match status" value="1"/>
</dbReference>
<dbReference type="SUPFAM" id="SSF52540">
    <property type="entry name" value="P-loop containing nucleoside triphosphate hydrolases"/>
    <property type="match status" value="1"/>
</dbReference>
<evidence type="ECO:0000256" key="3">
    <source>
        <dbReference type="ARBA" id="ARBA00022553"/>
    </source>
</evidence>
<evidence type="ECO:0000256" key="10">
    <source>
        <dbReference type="ARBA" id="ARBA00023163"/>
    </source>
</evidence>
<dbReference type="InterPro" id="IPR058031">
    <property type="entry name" value="AAA_lid_NorR"/>
</dbReference>
<dbReference type="PANTHER" id="PTHR32071:SF21">
    <property type="entry name" value="TRANSCRIPTIONAL REGULATORY PROTEIN FLGR"/>
    <property type="match status" value="1"/>
</dbReference>
<dbReference type="Proteomes" id="UP000069902">
    <property type="component" value="Chromosome cPNK"/>
</dbReference>
<dbReference type="GO" id="GO:0006355">
    <property type="term" value="P:regulation of DNA-templated transcription"/>
    <property type="evidence" value="ECO:0007669"/>
    <property type="project" value="InterPro"/>
</dbReference>
<dbReference type="PROSITE" id="PS00676">
    <property type="entry name" value="SIGMA54_INTERACT_2"/>
    <property type="match status" value="1"/>
</dbReference>
<sequence>MAIEKILIVDDELLMRNFLVEALKRKGFETTAVENGEKAVKLVQENAFDMVITDMKMPGMTGIDVLTKVKELSPRTLVIVITAFGTIENAVEAMKLGAFYYLIKPFSLESLMANIEKANQHVALVEENHYLRQQVSANRYARHVIAESPAMQQVLKDIERIAKSNASVFINGETGTGKEVIAHLVHYSSPRANQPFIKVNCAAVPDTLVESEFFGHEKGAFTGAANKRLGRFELANGGSLLLDEITEIPLVLQSKLLRVTQEQEFERVGGTKPIKVDARLISTSNRDVKEAIANKVLREDLYYRLNVVPLYLPPLRDRKEDIIPLAEHFIEQMCRENHFDSKKLSESAKRKLLEYRWPGNVRELANVIERSVVMDPGKIIQGDHLYLEGPGVNVMAGRTIQELEKQLIVETLQVHQNRTKAAETLGISVKALRDKLEEYKLS</sequence>
<keyword evidence="4" id="KW-0547">Nucleotide-binding</keyword>
<dbReference type="Pfam" id="PF00158">
    <property type="entry name" value="Sigma54_activat"/>
    <property type="match status" value="1"/>
</dbReference>
<dbReference type="Pfam" id="PF00072">
    <property type="entry name" value="Response_reg"/>
    <property type="match status" value="1"/>
</dbReference>
<dbReference type="InterPro" id="IPR009057">
    <property type="entry name" value="Homeodomain-like_sf"/>
</dbReference>
<evidence type="ECO:0000256" key="7">
    <source>
        <dbReference type="ARBA" id="ARBA00023015"/>
    </source>
</evidence>
<dbReference type="SUPFAM" id="SSF52172">
    <property type="entry name" value="CheY-like"/>
    <property type="match status" value="1"/>
</dbReference>
<reference evidence="15" key="1">
    <citation type="submission" date="2015-09" db="EMBL/GenBank/DDBJ databases">
        <authorList>
            <person name="Bertelli C."/>
        </authorList>
    </citation>
    <scope>NUCLEOTIDE SEQUENCE [LARGE SCALE GENOMIC DNA]</scope>
    <source>
        <strain evidence="15">KNic</strain>
    </source>
</reference>
<evidence type="ECO:0000313" key="15">
    <source>
        <dbReference type="Proteomes" id="UP000069902"/>
    </source>
</evidence>
<keyword evidence="8" id="KW-0238">DNA-binding</keyword>
<dbReference type="GO" id="GO:0043565">
    <property type="term" value="F:sequence-specific DNA binding"/>
    <property type="evidence" value="ECO:0007669"/>
    <property type="project" value="InterPro"/>
</dbReference>
<dbReference type="RefSeq" id="WP_059059936.1">
    <property type="nucleotide sequence ID" value="NZ_LN879502.1"/>
</dbReference>
<comment type="subcellular location">
    <subcellularLocation>
        <location evidence="1">Cytoplasm</location>
    </subcellularLocation>
</comment>
<dbReference type="Pfam" id="PF02954">
    <property type="entry name" value="HTH_8"/>
    <property type="match status" value="1"/>
</dbReference>
<dbReference type="InterPro" id="IPR011006">
    <property type="entry name" value="CheY-like_superfamily"/>
</dbReference>
<name>A0A0U5J899_9BACT</name>
<dbReference type="Gene3D" id="3.40.50.300">
    <property type="entry name" value="P-loop containing nucleotide triphosphate hydrolases"/>
    <property type="match status" value="1"/>
</dbReference>
<evidence type="ECO:0000259" key="13">
    <source>
        <dbReference type="PROSITE" id="PS50110"/>
    </source>
</evidence>
<dbReference type="FunFam" id="3.40.50.300:FF:000006">
    <property type="entry name" value="DNA-binding transcriptional regulator NtrC"/>
    <property type="match status" value="1"/>
</dbReference>
<dbReference type="AlphaFoldDB" id="A0A0U5J899"/>
<dbReference type="PROSITE" id="PS00688">
    <property type="entry name" value="SIGMA54_INTERACT_3"/>
    <property type="match status" value="1"/>
</dbReference>
<evidence type="ECO:0000256" key="1">
    <source>
        <dbReference type="ARBA" id="ARBA00004496"/>
    </source>
</evidence>
<dbReference type="InterPro" id="IPR027417">
    <property type="entry name" value="P-loop_NTPase"/>
</dbReference>
<dbReference type="InterPro" id="IPR025943">
    <property type="entry name" value="Sigma_54_int_dom_ATP-bd_2"/>
</dbReference>
<dbReference type="InterPro" id="IPR003593">
    <property type="entry name" value="AAA+_ATPase"/>
</dbReference>
<dbReference type="EMBL" id="LN879502">
    <property type="protein sequence ID" value="CUI16008.1"/>
    <property type="molecule type" value="Genomic_DNA"/>
</dbReference>
<evidence type="ECO:0000256" key="8">
    <source>
        <dbReference type="ARBA" id="ARBA00023125"/>
    </source>
</evidence>
<protein>
    <submittedName>
        <fullName evidence="14">Sigma-54 dependent response regulator atoC</fullName>
    </submittedName>
</protein>
<dbReference type="InterPro" id="IPR002197">
    <property type="entry name" value="HTH_Fis"/>
</dbReference>
<dbReference type="GO" id="GO:0000160">
    <property type="term" value="P:phosphorelay signal transduction system"/>
    <property type="evidence" value="ECO:0007669"/>
    <property type="project" value="UniProtKB-KW"/>
</dbReference>
<feature type="domain" description="Sigma-54 factor interaction" evidence="12">
    <location>
        <begin position="144"/>
        <end position="373"/>
    </location>
</feature>
<dbReference type="InterPro" id="IPR025662">
    <property type="entry name" value="Sigma_54_int_dom_ATP-bd_1"/>
</dbReference>
<dbReference type="SUPFAM" id="SSF46689">
    <property type="entry name" value="Homeodomain-like"/>
    <property type="match status" value="1"/>
</dbReference>
<dbReference type="InParanoid" id="A0A0U5J899"/>
<evidence type="ECO:0000256" key="2">
    <source>
        <dbReference type="ARBA" id="ARBA00022490"/>
    </source>
</evidence>
<evidence type="ECO:0000256" key="11">
    <source>
        <dbReference type="PROSITE-ProRule" id="PRU00169"/>
    </source>
</evidence>
<dbReference type="Gene3D" id="1.10.10.60">
    <property type="entry name" value="Homeodomain-like"/>
    <property type="match status" value="1"/>
</dbReference>
<dbReference type="PROSITE" id="PS00675">
    <property type="entry name" value="SIGMA54_INTERACT_1"/>
    <property type="match status" value="1"/>
</dbReference>